<comment type="caution">
    <text evidence="1">The sequence shown here is derived from an EMBL/GenBank/DDBJ whole genome shotgun (WGS) entry which is preliminary data.</text>
</comment>
<dbReference type="Pfam" id="PF12686">
    <property type="entry name" value="DUF3800"/>
    <property type="match status" value="1"/>
</dbReference>
<name>A0A6L9S3F0_9ACTN</name>
<evidence type="ECO:0000313" key="1">
    <source>
        <dbReference type="EMBL" id="NED99944.1"/>
    </source>
</evidence>
<gene>
    <name evidence="1" type="ORF">G1H10_07155</name>
</gene>
<accession>A0A6L9S3F0</accession>
<reference evidence="1 2" key="1">
    <citation type="submission" date="2020-02" db="EMBL/GenBank/DDBJ databases">
        <authorList>
            <person name="Li X.-J."/>
            <person name="Han X.-M."/>
        </authorList>
    </citation>
    <scope>NUCLEOTIDE SEQUENCE [LARGE SCALE GENOMIC DNA]</scope>
    <source>
        <strain evidence="1 2">CCTCC AB 2017055</strain>
    </source>
</reference>
<dbReference type="RefSeq" id="WP_163734821.1">
    <property type="nucleotide sequence ID" value="NZ_JAAGOA010000004.1"/>
</dbReference>
<protein>
    <submittedName>
        <fullName evidence="1">DUF3800 domain-containing protein</fullName>
    </submittedName>
</protein>
<proteinExistence type="predicted"/>
<dbReference type="InterPro" id="IPR024524">
    <property type="entry name" value="DUF3800"/>
</dbReference>
<keyword evidence="2" id="KW-1185">Reference proteome</keyword>
<sequence length="281" mass="32229">MPNVAPTTSNRLSASIDYQPFVAPPETHKLPLLRAYIDETGDRGILKGRASPIFGMAAVMVDDDAERSARQALGRLRTDFNVPSDRPLSWKDDLKNHDRRVHAANILSTLKGLRVVYVVADKSQLSDGTYRDDVTLFYNVIAYAGLQRVLWAARAWPDGKRQVKVHFSHVKKHDHTDTHRYFQIKKRQDKNVPFDLVSKLSWVSSDKYEMSQIADVYAGFLKAAFWPNVWQNTEGAYLLKIWHQIRRSEECVISLGMQVRPNSKLAFTQPWWPCPDCKSPY</sequence>
<dbReference type="Proteomes" id="UP000475214">
    <property type="component" value="Unassembled WGS sequence"/>
</dbReference>
<organism evidence="1 2">
    <name type="scientific">Phytoactinopolyspora halotolerans</name>
    <dbReference type="NCBI Taxonomy" id="1981512"/>
    <lineage>
        <taxon>Bacteria</taxon>
        <taxon>Bacillati</taxon>
        <taxon>Actinomycetota</taxon>
        <taxon>Actinomycetes</taxon>
        <taxon>Jiangellales</taxon>
        <taxon>Jiangellaceae</taxon>
        <taxon>Phytoactinopolyspora</taxon>
    </lineage>
</organism>
<dbReference type="AlphaFoldDB" id="A0A6L9S3F0"/>
<dbReference type="EMBL" id="JAAGOA010000004">
    <property type="protein sequence ID" value="NED99944.1"/>
    <property type="molecule type" value="Genomic_DNA"/>
</dbReference>
<evidence type="ECO:0000313" key="2">
    <source>
        <dbReference type="Proteomes" id="UP000475214"/>
    </source>
</evidence>